<feature type="domain" description="MAGE" evidence="2">
    <location>
        <begin position="105"/>
        <end position="304"/>
    </location>
</feature>
<protein>
    <recommendedName>
        <fullName evidence="2">MAGE domain-containing protein</fullName>
    </recommendedName>
</protein>
<evidence type="ECO:0000313" key="3">
    <source>
        <dbReference type="Ensembl" id="ENSOGAP00000016291.1"/>
    </source>
</evidence>
<evidence type="ECO:0000259" key="2">
    <source>
        <dbReference type="PROSITE" id="PS50838"/>
    </source>
</evidence>
<reference evidence="4" key="1">
    <citation type="submission" date="2011-03" db="EMBL/GenBank/DDBJ databases">
        <title>Version 3 of the genome sequence of Otolemur garnettii (Bushbaby).</title>
        <authorList>
            <consortium name="The Broad Institute Genome Sequencing Platform"/>
            <person name="Di Palma F."/>
            <person name="Johnson J."/>
            <person name="Lander E.S."/>
            <person name="Lindblad-Toh K."/>
            <person name="Jaffe D.B."/>
            <person name="Gnerre S."/>
            <person name="MacCallum I."/>
            <person name="Przybylski D."/>
            <person name="Ribeiro F.J."/>
            <person name="Burton J.N."/>
            <person name="Walker B.J."/>
            <person name="Sharpe T."/>
            <person name="Hall G."/>
        </authorList>
    </citation>
    <scope>NUCLEOTIDE SEQUENCE [LARGE SCALE GENOMIC DNA]</scope>
</reference>
<dbReference type="InterPro" id="IPR002190">
    <property type="entry name" value="MHD_dom"/>
</dbReference>
<feature type="region of interest" description="Disordered" evidence="1">
    <location>
        <begin position="1"/>
        <end position="95"/>
    </location>
</feature>
<dbReference type="InterPro" id="IPR041898">
    <property type="entry name" value="MAGE_WH1"/>
</dbReference>
<dbReference type="PANTHER" id="PTHR11736">
    <property type="entry name" value="MELANOMA-ASSOCIATED ANTIGEN MAGE ANTIGEN"/>
    <property type="match status" value="1"/>
</dbReference>
<dbReference type="InterPro" id="IPR021072">
    <property type="entry name" value="MAGE_N"/>
</dbReference>
<feature type="compositionally biased region" description="Polar residues" evidence="1">
    <location>
        <begin position="1"/>
        <end position="11"/>
    </location>
</feature>
<proteinExistence type="predicted"/>
<dbReference type="SMART" id="SM01392">
    <property type="entry name" value="MAGE_N"/>
    <property type="match status" value="1"/>
</dbReference>
<dbReference type="Proteomes" id="UP000005225">
    <property type="component" value="Unassembled WGS sequence"/>
</dbReference>
<dbReference type="EMBL" id="AAQR03136166">
    <property type="status" value="NOT_ANNOTATED_CDS"/>
    <property type="molecule type" value="Genomic_DNA"/>
</dbReference>
<dbReference type="Ensembl" id="ENSOGAT00000026899.1">
    <property type="protein sequence ID" value="ENSOGAP00000016291.1"/>
    <property type="gene ID" value="ENSOGAG00000027112.1"/>
</dbReference>
<name>H0XJK1_OTOGA</name>
<gene>
    <name evidence="3" type="primary">LOC100946752</name>
</gene>
<dbReference type="SMART" id="SM01373">
    <property type="entry name" value="MAGE"/>
    <property type="match status" value="1"/>
</dbReference>
<evidence type="ECO:0000256" key="1">
    <source>
        <dbReference type="SAM" id="MobiDB-lite"/>
    </source>
</evidence>
<dbReference type="GeneTree" id="ENSGT00940000162864"/>
<dbReference type="Pfam" id="PF12440">
    <property type="entry name" value="MAGE_N"/>
    <property type="match status" value="1"/>
</dbReference>
<organism evidence="3 4">
    <name type="scientific">Otolemur garnettii</name>
    <name type="common">Small-eared galago</name>
    <name type="synonym">Garnett's greater bushbaby</name>
    <dbReference type="NCBI Taxonomy" id="30611"/>
    <lineage>
        <taxon>Eukaryota</taxon>
        <taxon>Metazoa</taxon>
        <taxon>Chordata</taxon>
        <taxon>Craniata</taxon>
        <taxon>Vertebrata</taxon>
        <taxon>Euteleostomi</taxon>
        <taxon>Mammalia</taxon>
        <taxon>Eutheria</taxon>
        <taxon>Euarchontoglires</taxon>
        <taxon>Primates</taxon>
        <taxon>Strepsirrhini</taxon>
        <taxon>Lorisiformes</taxon>
        <taxon>Galagidae</taxon>
        <taxon>Otolemur</taxon>
    </lineage>
</organism>
<dbReference type="Pfam" id="PF01454">
    <property type="entry name" value="MAGE"/>
    <property type="match status" value="1"/>
</dbReference>
<keyword evidence="4" id="KW-1185">Reference proteome</keyword>
<dbReference type="eggNOG" id="KOG4562">
    <property type="taxonomic scope" value="Eukaryota"/>
</dbReference>
<dbReference type="PANTHER" id="PTHR11736:SF85">
    <property type="entry name" value="MAGE DOMAIN-CONTAINING PROTEIN MAGEA13P-RELATED"/>
    <property type="match status" value="1"/>
</dbReference>
<evidence type="ECO:0000313" key="4">
    <source>
        <dbReference type="Proteomes" id="UP000005225"/>
    </source>
</evidence>
<dbReference type="FunFam" id="1.10.10.1210:FF:000001">
    <property type="entry name" value="melanoma-associated antigen D1"/>
    <property type="match status" value="1"/>
</dbReference>
<reference evidence="3" key="3">
    <citation type="submission" date="2025-09" db="UniProtKB">
        <authorList>
            <consortium name="Ensembl"/>
        </authorList>
    </citation>
    <scope>IDENTIFICATION</scope>
</reference>
<dbReference type="InParanoid" id="H0XJK1"/>
<dbReference type="InterPro" id="IPR041899">
    <property type="entry name" value="MAGE_WH2"/>
</dbReference>
<dbReference type="InterPro" id="IPR037445">
    <property type="entry name" value="MAGE"/>
</dbReference>
<dbReference type="GO" id="GO:0005634">
    <property type="term" value="C:nucleus"/>
    <property type="evidence" value="ECO:0007669"/>
    <property type="project" value="TreeGrafter"/>
</dbReference>
<reference evidence="3" key="2">
    <citation type="submission" date="2025-08" db="UniProtKB">
        <authorList>
            <consortium name="Ensembl"/>
        </authorList>
    </citation>
    <scope>IDENTIFICATION</scope>
</reference>
<accession>H0XJK1</accession>
<dbReference type="PROSITE" id="PS50838">
    <property type="entry name" value="MAGE"/>
    <property type="match status" value="1"/>
</dbReference>
<dbReference type="STRING" id="30611.ENSOGAP00000016291"/>
<dbReference type="FunFam" id="1.10.10.1200:FF:000007">
    <property type="entry name" value="Melanoma-associated antigen C2"/>
    <property type="match status" value="1"/>
</dbReference>
<dbReference type="GO" id="GO:0000122">
    <property type="term" value="P:negative regulation of transcription by RNA polymerase II"/>
    <property type="evidence" value="ECO:0007669"/>
    <property type="project" value="TreeGrafter"/>
</dbReference>
<feature type="compositionally biased region" description="Low complexity" evidence="1">
    <location>
        <begin position="74"/>
        <end position="83"/>
    </location>
</feature>
<dbReference type="AlphaFoldDB" id="H0XJK1"/>
<dbReference type="FunCoup" id="H0XJK1">
    <property type="interactions" value="274"/>
</dbReference>
<dbReference type="OMA" id="ACECMEI"/>
<dbReference type="HOGENOM" id="CLU_039582_1_0_1"/>
<dbReference type="Gene3D" id="1.10.10.1210">
    <property type="entry name" value="MAGE homology domain, winged helix WH2 motif"/>
    <property type="match status" value="1"/>
</dbReference>
<sequence length="324" mass="35955">MPYIEESQQCKTDQDLEAQGKAQGLEDSQVPAVEKEKATACSSTPISGTSEKVSAPGTSGTCESTTPVEATPCSQSEEGSSSQGKKKPGASQFLQDPDSLLSNMLEKKVSDLVKFLSVKYTKKESLTKAEMLKSISKEHKDHFPWIFMKACECMEVVFGIDVKEVDPIHHSYVLGKTLDLTYDGRLSDDQGIPRTGLLILILGVIFMEGNRAPEAKIWEVLNMIGVNAEKKDFIYGEPRKFITKDLVQEKYLEYQQVPNSDPPSYEFRWGPRAHAETSKRKVLEFFCKVTGSDPSSFPSLYEEVLRDDEERAQAKLASSAKSGS</sequence>
<dbReference type="Gene3D" id="1.10.10.1200">
    <property type="entry name" value="MAGE homology domain, winged helix WH1 motif"/>
    <property type="match status" value="1"/>
</dbReference>
<feature type="compositionally biased region" description="Polar residues" evidence="1">
    <location>
        <begin position="40"/>
        <end position="68"/>
    </location>
</feature>